<dbReference type="InterPro" id="IPR001680">
    <property type="entry name" value="WD40_rpt"/>
</dbReference>
<dbReference type="InterPro" id="IPR036322">
    <property type="entry name" value="WD40_repeat_dom_sf"/>
</dbReference>
<dbReference type="InterPro" id="IPR015943">
    <property type="entry name" value="WD40/YVTN_repeat-like_dom_sf"/>
</dbReference>
<dbReference type="InterPro" id="IPR051973">
    <property type="entry name" value="tRNA_Anticodon_Mtase-Reg"/>
</dbReference>
<dbReference type="OrthoDB" id="66881at2759"/>
<dbReference type="Gene3D" id="2.130.10.10">
    <property type="entry name" value="YVTN repeat-like/Quinoprotein amine dehydrogenase"/>
    <property type="match status" value="3"/>
</dbReference>
<dbReference type="GO" id="GO:0032456">
    <property type="term" value="P:endocytic recycling"/>
    <property type="evidence" value="ECO:0007669"/>
    <property type="project" value="EnsemblFungi"/>
</dbReference>
<accession>A0A1A0H6P4</accession>
<evidence type="ECO:0000256" key="1">
    <source>
        <dbReference type="ARBA" id="ARBA00004496"/>
    </source>
</evidence>
<evidence type="ECO:0000313" key="9">
    <source>
        <dbReference type="Proteomes" id="UP000092555"/>
    </source>
</evidence>
<comment type="subcellular location">
    <subcellularLocation>
        <location evidence="1">Cytoplasm</location>
    </subcellularLocation>
</comment>
<name>A0A1A0H6P4_9ASCO</name>
<dbReference type="SMART" id="SM00320">
    <property type="entry name" value="WD40"/>
    <property type="match status" value="8"/>
</dbReference>
<organism evidence="8 9">
    <name type="scientific">Metschnikowia bicuspidata var. bicuspidata NRRL YB-4993</name>
    <dbReference type="NCBI Taxonomy" id="869754"/>
    <lineage>
        <taxon>Eukaryota</taxon>
        <taxon>Fungi</taxon>
        <taxon>Dikarya</taxon>
        <taxon>Ascomycota</taxon>
        <taxon>Saccharomycotina</taxon>
        <taxon>Pichiomycetes</taxon>
        <taxon>Metschnikowiaceae</taxon>
        <taxon>Metschnikowia</taxon>
    </lineage>
</organism>
<dbReference type="Proteomes" id="UP000092555">
    <property type="component" value="Unassembled WGS sequence"/>
</dbReference>
<evidence type="ECO:0000256" key="7">
    <source>
        <dbReference type="PROSITE-ProRule" id="PRU00221"/>
    </source>
</evidence>
<dbReference type="GeneID" id="30030918"/>
<dbReference type="EMBL" id="LXTC01000006">
    <property type="protein sequence ID" value="OBA19630.1"/>
    <property type="molecule type" value="Genomic_DNA"/>
</dbReference>
<evidence type="ECO:0000313" key="8">
    <source>
        <dbReference type="EMBL" id="OBA19630.1"/>
    </source>
</evidence>
<evidence type="ECO:0000256" key="6">
    <source>
        <dbReference type="ARBA" id="ARBA00038255"/>
    </source>
</evidence>
<dbReference type="GO" id="GO:0030234">
    <property type="term" value="F:enzyme regulator activity"/>
    <property type="evidence" value="ECO:0007669"/>
    <property type="project" value="EnsemblFungi"/>
</dbReference>
<protein>
    <submittedName>
        <fullName evidence="8">WD40 repeat-like protein</fullName>
    </submittedName>
</protein>
<evidence type="ECO:0000256" key="3">
    <source>
        <dbReference type="ARBA" id="ARBA00022574"/>
    </source>
</evidence>
<dbReference type="RefSeq" id="XP_018710158.1">
    <property type="nucleotide sequence ID" value="XM_018857942.1"/>
</dbReference>
<dbReference type="PROSITE" id="PS50082">
    <property type="entry name" value="WD_REPEATS_2"/>
    <property type="match status" value="1"/>
</dbReference>
<dbReference type="SUPFAM" id="SSF50978">
    <property type="entry name" value="WD40 repeat-like"/>
    <property type="match status" value="2"/>
</dbReference>
<dbReference type="Pfam" id="PF00400">
    <property type="entry name" value="WD40"/>
    <property type="match status" value="1"/>
</dbReference>
<keyword evidence="9" id="KW-1185">Reference proteome</keyword>
<dbReference type="PANTHER" id="PTHR14344:SF3">
    <property type="entry name" value="WD REPEAT-CONTAINING PROTEIN 6"/>
    <property type="match status" value="1"/>
</dbReference>
<reference evidence="8 9" key="1">
    <citation type="submission" date="2016-05" db="EMBL/GenBank/DDBJ databases">
        <title>Comparative genomics of biotechnologically important yeasts.</title>
        <authorList>
            <consortium name="DOE Joint Genome Institute"/>
            <person name="Riley R."/>
            <person name="Haridas S."/>
            <person name="Wolfe K.H."/>
            <person name="Lopes M.R."/>
            <person name="Hittinger C.T."/>
            <person name="Goker M."/>
            <person name="Salamov A."/>
            <person name="Wisecaver J."/>
            <person name="Long T.M."/>
            <person name="Aerts A.L."/>
            <person name="Barry K."/>
            <person name="Choi C."/>
            <person name="Clum A."/>
            <person name="Coughlan A.Y."/>
            <person name="Deshpande S."/>
            <person name="Douglass A.P."/>
            <person name="Hanson S.J."/>
            <person name="Klenk H.-P."/>
            <person name="LaButti K."/>
            <person name="Lapidus A."/>
            <person name="Lindquist E."/>
            <person name="Lipzen A."/>
            <person name="Meier-kolthoff J.P."/>
            <person name="Ohm R.A."/>
            <person name="Otillar R.P."/>
            <person name="Pangilinan J."/>
            <person name="Peng Y."/>
            <person name="Rokas A."/>
            <person name="Rosa C.A."/>
            <person name="Scheuner C."/>
            <person name="Sibirny A.A."/>
            <person name="Slot J.C."/>
            <person name="Stielow J.B."/>
            <person name="Sun H."/>
            <person name="Kurtzman C.P."/>
            <person name="Blackwell M."/>
            <person name="Grigoriev I.V."/>
            <person name="Jeffries T.W."/>
        </authorList>
    </citation>
    <scope>NUCLEOTIDE SEQUENCE [LARGE SCALE GENOMIC DNA]</scope>
    <source>
        <strain evidence="8 9">NRRL YB-4993</strain>
    </source>
</reference>
<evidence type="ECO:0000256" key="2">
    <source>
        <dbReference type="ARBA" id="ARBA00022490"/>
    </source>
</evidence>
<evidence type="ECO:0000256" key="5">
    <source>
        <dbReference type="ARBA" id="ARBA00022737"/>
    </source>
</evidence>
<evidence type="ECO:0000256" key="4">
    <source>
        <dbReference type="ARBA" id="ARBA00022694"/>
    </source>
</evidence>
<dbReference type="PANTHER" id="PTHR14344">
    <property type="entry name" value="WD REPEAT PROTEIN"/>
    <property type="match status" value="1"/>
</dbReference>
<dbReference type="GO" id="GO:0005768">
    <property type="term" value="C:endosome"/>
    <property type="evidence" value="ECO:0007669"/>
    <property type="project" value="EnsemblFungi"/>
</dbReference>
<keyword evidence="5" id="KW-0677">Repeat</keyword>
<comment type="similarity">
    <text evidence="6">Belongs to the WD repeat WDR6 family.</text>
</comment>
<sequence length="1014" mass="113400">MSINSVSSILEDQLQEIAHYGPVTALKYLDDSHILVGYGPFLRLLYVEKTTGKSNQIWQERVFKRNKVHCISVSLDKSAVAVAGGRSFAILDLRTRKFQEKAINEWIIAVDYTVPTELLILNSHNEVLQVMTPHRDLVLGVSNKIHCNEKSILYSGSIQRCVNGCVYIAAGTVMSGVLIWDLHSRKIVHNFTDHEGSIFAVKIDDDARYVISCSDDRSIKISSFADGKLMASAWGHGSRIWSLLFYEITESSVKIFSTGEDCSARMWNYDIKSKIFKQVKCYDNCHEGKHVWSVDAESRYWKSLVTGGADGKVRMLDFSEDLSDLRIFDGDDIQKQCDVVFEKKEVIKQFVELPKIQAFVVMTSHGRLFFHNQALGWSTIEIPDQQTIALKDFCVLRSFVFANYLVICSRSGDLLLLGFLGQSSQPVHLEFFPNTTTTPIKVINVLSWSSSDHMLLLLVSPADKFPLLAKEFTLDNDSFSLSVTYELSNPDPKAFTPTSVFFDPAHLRLFVGSRHANFAAYNLSQVSPIVPYLIRKLCPGDTVTSISNVHSTADKLIALVTVRDGIYMMIKFSKLNDSFQHEIIHQNKFTKGFVEGAFYEQDQLFLYGFRSGSFFIWNETQQLEIDHEPCGGAHRQWEFLRQDVGTSFRFNFLRNSSLISRRIHNKFGKSGDGLLFSGTHGREIRSLALCPHEDSDGHRLFALASEDATIKVGYVSTQLAVQYKWTMNNHVSGLQAVHFLDKDFFASSAANEELIMWKINREIPNNIAVCEQARIQTSGENPDLRIMDIASVECPGGFFIAAGFSNSIIKVFYYDKNKSVFSVVAEDVYSTFCILNVEFIMFENSMFLVAGTTDGVVTIWDISYCLTLSGSQDCFEVFKFGTPKIKQQLHQSGVKALLLIPTSSKSWKIVTGGDDNALLSANLSINAAEISLTIDSFVENAASATITGIVRTAENLVFVTSVDQIMRKWNYDKGLVCSAATYTTVADTGCCISGNIGEKNFAIVGGAGLSIFEI</sequence>
<keyword evidence="2" id="KW-0963">Cytoplasm</keyword>
<gene>
    <name evidence="8" type="ORF">METBIDRAFT_45663</name>
</gene>
<dbReference type="GO" id="GO:0002130">
    <property type="term" value="P:wobble position ribose methylation"/>
    <property type="evidence" value="ECO:0007669"/>
    <property type="project" value="EnsemblFungi"/>
</dbReference>
<keyword evidence="4" id="KW-0819">tRNA processing</keyword>
<keyword evidence="3 7" id="KW-0853">WD repeat</keyword>
<feature type="repeat" description="WD" evidence="7">
    <location>
        <begin position="191"/>
        <end position="232"/>
    </location>
</feature>
<comment type="caution">
    <text evidence="8">The sequence shown here is derived from an EMBL/GenBank/DDBJ whole genome shotgun (WGS) entry which is preliminary data.</text>
</comment>
<dbReference type="AlphaFoldDB" id="A0A1A0H6P4"/>
<dbReference type="SUPFAM" id="SSF101908">
    <property type="entry name" value="Putative isomerase YbhE"/>
    <property type="match status" value="1"/>
</dbReference>
<dbReference type="STRING" id="869754.A0A1A0H6P4"/>
<proteinExistence type="inferred from homology"/>